<proteinExistence type="inferred from homology"/>
<organism evidence="10 11">
    <name type="scientific">Populus tomentosa</name>
    <name type="common">Chinese white poplar</name>
    <dbReference type="NCBI Taxonomy" id="118781"/>
    <lineage>
        <taxon>Eukaryota</taxon>
        <taxon>Viridiplantae</taxon>
        <taxon>Streptophyta</taxon>
        <taxon>Embryophyta</taxon>
        <taxon>Tracheophyta</taxon>
        <taxon>Spermatophyta</taxon>
        <taxon>Magnoliopsida</taxon>
        <taxon>eudicotyledons</taxon>
        <taxon>Gunneridae</taxon>
        <taxon>Pentapetalae</taxon>
        <taxon>rosids</taxon>
        <taxon>fabids</taxon>
        <taxon>Malpighiales</taxon>
        <taxon>Salicaceae</taxon>
        <taxon>Saliceae</taxon>
        <taxon>Populus</taxon>
    </lineage>
</organism>
<dbReference type="PANTHER" id="PTHR36766">
    <property type="entry name" value="PLANT BROAD-SPECTRUM MILDEW RESISTANCE PROTEIN RPW8"/>
    <property type="match status" value="1"/>
</dbReference>
<keyword evidence="5" id="KW-0611">Plant defense</keyword>
<gene>
    <name evidence="10" type="ORF">POTOM_026947</name>
</gene>
<evidence type="ECO:0000313" key="11">
    <source>
        <dbReference type="Proteomes" id="UP000886885"/>
    </source>
</evidence>
<dbReference type="InterPro" id="IPR008808">
    <property type="entry name" value="Powdery_mildew-R_dom"/>
</dbReference>
<dbReference type="FunFam" id="3.80.10.10:FF:001428">
    <property type="entry name" value="Probable disease resistance protein At5g04720"/>
    <property type="match status" value="2"/>
</dbReference>
<dbReference type="PANTHER" id="PTHR36766:SF3">
    <property type="entry name" value="RPW8 DOMAIN-CONTAINING PROTEIN"/>
    <property type="match status" value="1"/>
</dbReference>
<evidence type="ECO:0000313" key="10">
    <source>
        <dbReference type="EMBL" id="KAG6768050.1"/>
    </source>
</evidence>
<comment type="caution">
    <text evidence="10">The sequence shown here is derived from an EMBL/GenBank/DDBJ whole genome shotgun (WGS) entry which is preliminary data.</text>
</comment>
<dbReference type="OrthoDB" id="827749at2759"/>
<evidence type="ECO:0000256" key="6">
    <source>
        <dbReference type="ARBA" id="ARBA00022840"/>
    </source>
</evidence>
<dbReference type="EMBL" id="JAAWWB010000013">
    <property type="protein sequence ID" value="KAG6768050.1"/>
    <property type="molecule type" value="Genomic_DNA"/>
</dbReference>
<keyword evidence="11" id="KW-1185">Reference proteome</keyword>
<dbReference type="GO" id="GO:0005524">
    <property type="term" value="F:ATP binding"/>
    <property type="evidence" value="ECO:0007669"/>
    <property type="project" value="UniProtKB-KW"/>
</dbReference>
<comment type="similarity">
    <text evidence="1">Belongs to the disease resistance NB-LRR family.</text>
</comment>
<keyword evidence="3" id="KW-0677">Repeat</keyword>
<dbReference type="Proteomes" id="UP000886885">
    <property type="component" value="Chromosome 7A"/>
</dbReference>
<keyword evidence="6" id="KW-0067">ATP-binding</keyword>
<feature type="domain" description="NB-ARC" evidence="7">
    <location>
        <begin position="276"/>
        <end position="407"/>
    </location>
</feature>
<keyword evidence="4" id="KW-0547">Nucleotide-binding</keyword>
<dbReference type="InterPro" id="IPR055414">
    <property type="entry name" value="LRR_R13L4/SHOC2-like"/>
</dbReference>
<accession>A0A8X8CVL0</accession>
<feature type="domain" description="RPW8" evidence="8">
    <location>
        <begin position="3"/>
        <end position="143"/>
    </location>
</feature>
<evidence type="ECO:0000259" key="7">
    <source>
        <dbReference type="Pfam" id="PF00931"/>
    </source>
</evidence>
<protein>
    <submittedName>
        <fullName evidence="10">Uncharacterized protein</fullName>
    </submittedName>
</protein>
<evidence type="ECO:0000259" key="9">
    <source>
        <dbReference type="Pfam" id="PF23598"/>
    </source>
</evidence>
<feature type="domain" description="Disease resistance R13L4/SHOC-2-like LRR" evidence="9">
    <location>
        <begin position="1129"/>
        <end position="1231"/>
    </location>
</feature>
<name>A0A8X8CVL0_POPTO</name>
<sequence length="1257" mass="142752">MESVVAGFVAEKVLGGLLNSVKEAMRKKKKLETTLKSIESTLNSIIPVVESINELNKKLDREDEDIGRLWKQIKEGQELVSKCSKGNCWGSCFKPSNCTEELRDFDNSLKRFYDFILPLKGTKILIDTREDVNEIKEKANRIDEKVGVTRDKVKEIKDMAKIINEKVEVTSDEAKGIHKEAKEIKGKANSIDEKVEATRFEVKGIKDKAEGIDEKVQVTRDDVKVMHQEVIDIKDKANRIDEKMENIHKEIQCLKIPASFPVYLPPEPPAFIVGLDKQLRDLKTELLKNECSVVVITALEGCGKTTLAKKLCHEEDIKGKFKDSIFFVTVSKKPNLKVIVQNLYLRKGHRHVPEFQSDDDAVNHLEKLLKQIGPNPILLVLDDVWPESELLIDKLKFQIPDYKILVTSPRVLKRFPSTYRLQRLNEVDAKNLFISSAILPGQSSCSPDESNLNKIVKACKGIPLFLTVVGRSLCGQPAVVWENTVLELSEGGSIVESNTILRDCLHQSLEVLDNNVKVKECYIDLLSFPEGQWIPATALIDMWVELYDHDENGVASVARLHDLDALNLVNHEVGRKDASEIDGYYNDHYVMQHDPLRQYANDQISSEPEEKRKRLIIDISGSKLPKWWREPRKQHISASLLSITTDETFVPSWPNLQAPDVEVLILNIRSKNYMLPEFVKKMDKLKALLITNYGFVPAEISNFPLLCSLLNLKRIRLEKVSIPSLGLSSLELRKLQKISLVMCNIDQAFSNSIIQISSSFSNLSEISVDRCIDLKNLPVWFFDLVHLKKLSISSCWELSELPKEIGKLENLEVLRLHFCIQLEEVPEAIEKLSKFEYNELLQGFPQALSVVGRSLRQQRPEIWRNKVKQWSKAGAFFESNNDLFTCLKSSLDALDNKLKECYIDLGAFPEGQLIPATAIIDMWEELRDESEREDCNETFVTQHDLLRDLVNHVSGLAGSEQRRKNLFVDINGNEFRGWWKNQSISAHVLSISTDETFLSNWPNIQAPEVEVLVLNFRTKKYILPKFIKSMDKLKTLILTNYGFFSAEISNFIVLGNLSNLKRIRLEKVLIPSLTINCVQLENLQKISLIGCNIDPASGDKAIRISDALPKLVEINIGYCNSLKEFPVGLCDIVSLKKLCITYCPGLSILPREIGKMVNLQVLMLSCCRNLSDLPDNIGSLHKLSILDISDCISIKNLPEQIGKLQSLKKLYMTGCSNCGLPNSVTTLHSLKSVICDEETEKSWKPFKRYLPNMTIIY</sequence>
<evidence type="ECO:0000256" key="4">
    <source>
        <dbReference type="ARBA" id="ARBA00022741"/>
    </source>
</evidence>
<keyword evidence="2" id="KW-0433">Leucine-rich repeat</keyword>
<dbReference type="Pfam" id="PF05659">
    <property type="entry name" value="RPW8"/>
    <property type="match status" value="1"/>
</dbReference>
<reference evidence="10" key="1">
    <citation type="journal article" date="2020" name="bioRxiv">
        <title>Hybrid origin of Populus tomentosa Carr. identified through genome sequencing and phylogenomic analysis.</title>
        <authorList>
            <person name="An X."/>
            <person name="Gao K."/>
            <person name="Chen Z."/>
            <person name="Li J."/>
            <person name="Yang X."/>
            <person name="Yang X."/>
            <person name="Zhou J."/>
            <person name="Guo T."/>
            <person name="Zhao T."/>
            <person name="Huang S."/>
            <person name="Miao D."/>
            <person name="Khan W.U."/>
            <person name="Rao P."/>
            <person name="Ye M."/>
            <person name="Lei B."/>
            <person name="Liao W."/>
            <person name="Wang J."/>
            <person name="Ji L."/>
            <person name="Li Y."/>
            <person name="Guo B."/>
            <person name="Mustafa N.S."/>
            <person name="Li S."/>
            <person name="Yun Q."/>
            <person name="Keller S.R."/>
            <person name="Mao J."/>
            <person name="Zhang R."/>
            <person name="Strauss S.H."/>
        </authorList>
    </citation>
    <scope>NUCLEOTIDE SEQUENCE</scope>
    <source>
        <strain evidence="10">GM15</strain>
        <tissue evidence="10">Leaf</tissue>
    </source>
</reference>
<evidence type="ECO:0000256" key="1">
    <source>
        <dbReference type="ARBA" id="ARBA00008894"/>
    </source>
</evidence>
<dbReference type="InterPro" id="IPR002182">
    <property type="entry name" value="NB-ARC"/>
</dbReference>
<evidence type="ECO:0000259" key="8">
    <source>
        <dbReference type="Pfam" id="PF05659"/>
    </source>
</evidence>
<dbReference type="GO" id="GO:0043531">
    <property type="term" value="F:ADP binding"/>
    <property type="evidence" value="ECO:0007669"/>
    <property type="project" value="InterPro"/>
</dbReference>
<dbReference type="AlphaFoldDB" id="A0A8X8CVL0"/>
<evidence type="ECO:0000256" key="2">
    <source>
        <dbReference type="ARBA" id="ARBA00022614"/>
    </source>
</evidence>
<dbReference type="Pfam" id="PF00931">
    <property type="entry name" value="NB-ARC"/>
    <property type="match status" value="1"/>
</dbReference>
<evidence type="ECO:0000256" key="5">
    <source>
        <dbReference type="ARBA" id="ARBA00022821"/>
    </source>
</evidence>
<dbReference type="Pfam" id="PF23598">
    <property type="entry name" value="LRR_14"/>
    <property type="match status" value="1"/>
</dbReference>
<dbReference type="GO" id="GO:0006952">
    <property type="term" value="P:defense response"/>
    <property type="evidence" value="ECO:0007669"/>
    <property type="project" value="UniProtKB-KW"/>
</dbReference>
<evidence type="ECO:0000256" key="3">
    <source>
        <dbReference type="ARBA" id="ARBA00022737"/>
    </source>
</evidence>